<sequence length="68" mass="7205">MKEGRRAHTGGAAPRSYGGRVSEETRTPGDEGGDPACWLQRVCPECGRMAEEDPPTTCAACGAELRPD</sequence>
<keyword evidence="3" id="KW-1185">Reference proteome</keyword>
<evidence type="ECO:0000313" key="3">
    <source>
        <dbReference type="Proteomes" id="UP000198589"/>
    </source>
</evidence>
<dbReference type="AlphaFoldDB" id="A0A1I2KFN7"/>
<reference evidence="3" key="1">
    <citation type="submission" date="2016-10" db="EMBL/GenBank/DDBJ databases">
        <authorList>
            <person name="Varghese N."/>
            <person name="Submissions S."/>
        </authorList>
    </citation>
    <scope>NUCLEOTIDE SEQUENCE [LARGE SCALE GENOMIC DNA]</scope>
    <source>
        <strain evidence="3">DSM 46838</strain>
    </source>
</reference>
<accession>A0A1I2KFN7</accession>
<name>A0A1I2KFN7_9ACTN</name>
<dbReference type="STRING" id="1798228.SAMN05216574_12154"/>
<evidence type="ECO:0000256" key="1">
    <source>
        <dbReference type="SAM" id="MobiDB-lite"/>
    </source>
</evidence>
<evidence type="ECO:0008006" key="4">
    <source>
        <dbReference type="Google" id="ProtNLM"/>
    </source>
</evidence>
<dbReference type="Proteomes" id="UP000198589">
    <property type="component" value="Unassembled WGS sequence"/>
</dbReference>
<feature type="region of interest" description="Disordered" evidence="1">
    <location>
        <begin position="1"/>
        <end position="34"/>
    </location>
</feature>
<proteinExistence type="predicted"/>
<organism evidence="2 3">
    <name type="scientific">Blastococcus tunisiensis</name>
    <dbReference type="NCBI Taxonomy" id="1798228"/>
    <lineage>
        <taxon>Bacteria</taxon>
        <taxon>Bacillati</taxon>
        <taxon>Actinomycetota</taxon>
        <taxon>Actinomycetes</taxon>
        <taxon>Geodermatophilales</taxon>
        <taxon>Geodermatophilaceae</taxon>
        <taxon>Blastococcus</taxon>
    </lineage>
</organism>
<protein>
    <recommendedName>
        <fullName evidence="4">Zinc-ribbon domain-containing protein</fullName>
    </recommendedName>
</protein>
<gene>
    <name evidence="2" type="ORF">SAMN05216574_12154</name>
</gene>
<dbReference type="EMBL" id="FOND01000021">
    <property type="protein sequence ID" value="SFF65832.1"/>
    <property type="molecule type" value="Genomic_DNA"/>
</dbReference>
<evidence type="ECO:0000313" key="2">
    <source>
        <dbReference type="EMBL" id="SFF65832.1"/>
    </source>
</evidence>